<dbReference type="Gene3D" id="3.90.79.10">
    <property type="entry name" value="Nucleoside Triphosphate Pyrophosphohydrolase"/>
    <property type="match status" value="1"/>
</dbReference>
<dbReference type="SUPFAM" id="SSF55811">
    <property type="entry name" value="Nudix"/>
    <property type="match status" value="1"/>
</dbReference>
<dbReference type="AlphaFoldDB" id="A0A507AZL9"/>
<protein>
    <recommendedName>
        <fullName evidence="3">Nudix hydrolase domain-containing protein</fullName>
    </recommendedName>
</protein>
<proteinExistence type="predicted"/>
<dbReference type="PROSITE" id="PS00893">
    <property type="entry name" value="NUDIX_BOX"/>
    <property type="match status" value="1"/>
</dbReference>
<dbReference type="Pfam" id="PF00293">
    <property type="entry name" value="NUDIX"/>
    <property type="match status" value="1"/>
</dbReference>
<dbReference type="GO" id="GO:0004081">
    <property type="term" value="F:bis(5'-nucleosyl)-tetraphosphatase (asymmetrical) activity"/>
    <property type="evidence" value="ECO:0007669"/>
    <property type="project" value="TreeGrafter"/>
</dbReference>
<dbReference type="InterPro" id="IPR020084">
    <property type="entry name" value="NUDIX_hydrolase_CS"/>
</dbReference>
<feature type="compositionally biased region" description="Acidic residues" evidence="2">
    <location>
        <begin position="112"/>
        <end position="124"/>
    </location>
</feature>
<dbReference type="RefSeq" id="XP_030993967.1">
    <property type="nucleotide sequence ID" value="XM_031141853.1"/>
</dbReference>
<dbReference type="GO" id="GO:0006167">
    <property type="term" value="P:AMP biosynthetic process"/>
    <property type="evidence" value="ECO:0007669"/>
    <property type="project" value="TreeGrafter"/>
</dbReference>
<evidence type="ECO:0000256" key="1">
    <source>
        <dbReference type="ARBA" id="ARBA00022801"/>
    </source>
</evidence>
<dbReference type="GeneID" id="41974589"/>
<dbReference type="PANTHER" id="PTHR21340">
    <property type="entry name" value="DIADENOSINE 5,5-P1,P4-TETRAPHOSPHATE PYROPHOSPHOHYDROLASE MUTT"/>
    <property type="match status" value="1"/>
</dbReference>
<name>A0A507AZL9_9PEZI</name>
<evidence type="ECO:0000259" key="3">
    <source>
        <dbReference type="PROSITE" id="PS51462"/>
    </source>
</evidence>
<organism evidence="4 5">
    <name type="scientific">Thyridium curvatum</name>
    <dbReference type="NCBI Taxonomy" id="1093900"/>
    <lineage>
        <taxon>Eukaryota</taxon>
        <taxon>Fungi</taxon>
        <taxon>Dikarya</taxon>
        <taxon>Ascomycota</taxon>
        <taxon>Pezizomycotina</taxon>
        <taxon>Sordariomycetes</taxon>
        <taxon>Sordariomycetidae</taxon>
        <taxon>Thyridiales</taxon>
        <taxon>Thyridiaceae</taxon>
        <taxon>Thyridium</taxon>
    </lineage>
</organism>
<keyword evidence="1" id="KW-0378">Hydrolase</keyword>
<dbReference type="Proteomes" id="UP000319257">
    <property type="component" value="Unassembled WGS sequence"/>
</dbReference>
<feature type="region of interest" description="Disordered" evidence="2">
    <location>
        <begin position="95"/>
        <end position="131"/>
    </location>
</feature>
<evidence type="ECO:0000313" key="4">
    <source>
        <dbReference type="EMBL" id="TPX12256.1"/>
    </source>
</evidence>
<sequence length="219" mass="24161">MATCLPGGAPPLDLERIDRSMTYQPSQRVTISCGTVCLDFEQSPAKVIIIYNKKLDIYQLPKGRKNIGEGLEDAAMRETWEETGVTPRPLPLKVATRSTLPSKMKDTPEISSTEDSDSSADEGPIDPGLTTTLPNNEFIATVHYLDLQAATPDTEKTVFFFAAAADSTQPFGSHGQEDHEKLRAEWVDIDMALDLLRFEAEKNVVRKAVQDASRTGYRA</sequence>
<dbReference type="InterPro" id="IPR000086">
    <property type="entry name" value="NUDIX_hydrolase_dom"/>
</dbReference>
<dbReference type="OrthoDB" id="10259236at2759"/>
<dbReference type="InterPro" id="IPR015797">
    <property type="entry name" value="NUDIX_hydrolase-like_dom_sf"/>
</dbReference>
<evidence type="ECO:0000256" key="2">
    <source>
        <dbReference type="SAM" id="MobiDB-lite"/>
    </source>
</evidence>
<dbReference type="InParanoid" id="A0A507AZL9"/>
<dbReference type="PROSITE" id="PS51462">
    <property type="entry name" value="NUDIX"/>
    <property type="match status" value="1"/>
</dbReference>
<dbReference type="PANTHER" id="PTHR21340:SF0">
    <property type="entry name" value="BIS(5'-NUCLEOSYL)-TETRAPHOSPHATASE [ASYMMETRICAL]"/>
    <property type="match status" value="1"/>
</dbReference>
<gene>
    <name evidence="4" type="ORF">E0L32_007142</name>
</gene>
<dbReference type="InterPro" id="IPR051325">
    <property type="entry name" value="Nudix_hydrolase_domain"/>
</dbReference>
<accession>A0A507AZL9</accession>
<comment type="caution">
    <text evidence="4">The sequence shown here is derived from an EMBL/GenBank/DDBJ whole genome shotgun (WGS) entry which is preliminary data.</text>
</comment>
<keyword evidence="5" id="KW-1185">Reference proteome</keyword>
<dbReference type="EMBL" id="SKBQ01000042">
    <property type="protein sequence ID" value="TPX12256.1"/>
    <property type="molecule type" value="Genomic_DNA"/>
</dbReference>
<evidence type="ECO:0000313" key="5">
    <source>
        <dbReference type="Proteomes" id="UP000319257"/>
    </source>
</evidence>
<reference evidence="4 5" key="1">
    <citation type="submission" date="2019-06" db="EMBL/GenBank/DDBJ databases">
        <title>Draft genome sequence of the filamentous fungus Phialemoniopsis curvata isolated from diesel fuel.</title>
        <authorList>
            <person name="Varaljay V.A."/>
            <person name="Lyon W.J."/>
            <person name="Crouch A.L."/>
            <person name="Drake C.E."/>
            <person name="Hollomon J.M."/>
            <person name="Nadeau L.J."/>
            <person name="Nunn H.S."/>
            <person name="Stevenson B.S."/>
            <person name="Bojanowski C.L."/>
            <person name="Crookes-Goodson W.J."/>
        </authorList>
    </citation>
    <scope>NUCLEOTIDE SEQUENCE [LARGE SCALE GENOMIC DNA]</scope>
    <source>
        <strain evidence="4 5">D216</strain>
    </source>
</reference>
<dbReference type="GO" id="GO:0006754">
    <property type="term" value="P:ATP biosynthetic process"/>
    <property type="evidence" value="ECO:0007669"/>
    <property type="project" value="TreeGrafter"/>
</dbReference>
<feature type="domain" description="Nudix hydrolase" evidence="3">
    <location>
        <begin position="30"/>
        <end position="211"/>
    </location>
</feature>